<dbReference type="Proteomes" id="UP000649617">
    <property type="component" value="Unassembled WGS sequence"/>
</dbReference>
<feature type="non-terminal residue" evidence="3">
    <location>
        <position position="1"/>
    </location>
</feature>
<keyword evidence="4" id="KW-1185">Reference proteome</keyword>
<feature type="coiled-coil region" evidence="1">
    <location>
        <begin position="19"/>
        <end position="67"/>
    </location>
</feature>
<keyword evidence="1" id="KW-0175">Coiled coil</keyword>
<dbReference type="OrthoDB" id="448423at2759"/>
<reference evidence="3" key="1">
    <citation type="submission" date="2021-02" db="EMBL/GenBank/DDBJ databases">
        <authorList>
            <person name="Dougan E. K."/>
            <person name="Rhodes N."/>
            <person name="Thang M."/>
            <person name="Chan C."/>
        </authorList>
    </citation>
    <scope>NUCLEOTIDE SEQUENCE</scope>
</reference>
<organism evidence="3 4">
    <name type="scientific">Symbiodinium pilosum</name>
    <name type="common">Dinoflagellate</name>
    <dbReference type="NCBI Taxonomy" id="2952"/>
    <lineage>
        <taxon>Eukaryota</taxon>
        <taxon>Sar</taxon>
        <taxon>Alveolata</taxon>
        <taxon>Dinophyceae</taxon>
        <taxon>Suessiales</taxon>
        <taxon>Symbiodiniaceae</taxon>
        <taxon>Symbiodinium</taxon>
    </lineage>
</organism>
<feature type="region of interest" description="Disordered" evidence="2">
    <location>
        <begin position="102"/>
        <end position="122"/>
    </location>
</feature>
<protein>
    <submittedName>
        <fullName evidence="3">Uncharacterized protein</fullName>
    </submittedName>
</protein>
<evidence type="ECO:0000256" key="1">
    <source>
        <dbReference type="SAM" id="Coils"/>
    </source>
</evidence>
<dbReference type="AlphaFoldDB" id="A0A812XQ60"/>
<dbReference type="EMBL" id="CAJNIZ010046335">
    <property type="protein sequence ID" value="CAE7745481.1"/>
    <property type="molecule type" value="Genomic_DNA"/>
</dbReference>
<comment type="caution">
    <text evidence="3">The sequence shown here is derived from an EMBL/GenBank/DDBJ whole genome shotgun (WGS) entry which is preliminary data.</text>
</comment>
<accession>A0A812XQ60</accession>
<feature type="region of interest" description="Disordered" evidence="2">
    <location>
        <begin position="67"/>
        <end position="87"/>
    </location>
</feature>
<gene>
    <name evidence="3" type="ORF">SPIL2461_LOCUS21511</name>
</gene>
<evidence type="ECO:0000256" key="2">
    <source>
        <dbReference type="SAM" id="MobiDB-lite"/>
    </source>
</evidence>
<sequence>MSFAEVLLSTCHLRQQQLQKFVEQHKKELQEQAEISREEIDYLKRKNDEKEKRLEILTCERNALRYESAEATSSKPGRVAPKTEASEKQLVDLEDGLSLKEVLSGKEPGAGGAVKAVDLKAN</sequence>
<name>A0A812XQ60_SYMPI</name>
<proteinExistence type="predicted"/>
<evidence type="ECO:0000313" key="3">
    <source>
        <dbReference type="EMBL" id="CAE7745481.1"/>
    </source>
</evidence>
<evidence type="ECO:0000313" key="4">
    <source>
        <dbReference type="Proteomes" id="UP000649617"/>
    </source>
</evidence>